<gene>
    <name evidence="1" type="ORF">H072_8714</name>
</gene>
<dbReference type="HOGENOM" id="CLU_909183_0_0_1"/>
<dbReference type="EMBL" id="AQGS01000631">
    <property type="protein sequence ID" value="EPS37593.1"/>
    <property type="molecule type" value="Genomic_DNA"/>
</dbReference>
<dbReference type="OrthoDB" id="5428842at2759"/>
<evidence type="ECO:0008006" key="3">
    <source>
        <dbReference type="Google" id="ProtNLM"/>
    </source>
</evidence>
<reference evidence="1 2" key="1">
    <citation type="journal article" date="2013" name="PLoS Genet.">
        <title>Genomic mechanisms accounting for the adaptation to parasitism in nematode-trapping fungi.</title>
        <authorList>
            <person name="Meerupati T."/>
            <person name="Andersson K.M."/>
            <person name="Friman E."/>
            <person name="Kumar D."/>
            <person name="Tunlid A."/>
            <person name="Ahren D."/>
        </authorList>
    </citation>
    <scope>NUCLEOTIDE SEQUENCE [LARGE SCALE GENOMIC DNA]</scope>
    <source>
        <strain evidence="1 2">CBS 200.50</strain>
    </source>
</reference>
<name>S8BEA4_DACHA</name>
<protein>
    <recommendedName>
        <fullName evidence="3">F-box domain-containing protein</fullName>
    </recommendedName>
</protein>
<accession>S8BEA4</accession>
<reference evidence="2" key="2">
    <citation type="submission" date="2013-04" db="EMBL/GenBank/DDBJ databases">
        <title>Genomic mechanisms accounting for the adaptation to parasitism in nematode-trapping fungi.</title>
        <authorList>
            <person name="Ahren D.G."/>
        </authorList>
    </citation>
    <scope>NUCLEOTIDE SEQUENCE [LARGE SCALE GENOMIC DNA]</scope>
    <source>
        <strain evidence="2">CBS 200.50</strain>
    </source>
</reference>
<dbReference type="Gene3D" id="3.80.10.10">
    <property type="entry name" value="Ribonuclease Inhibitor"/>
    <property type="match status" value="1"/>
</dbReference>
<keyword evidence="2" id="KW-1185">Reference proteome</keyword>
<dbReference type="Proteomes" id="UP000015100">
    <property type="component" value="Unassembled WGS sequence"/>
</dbReference>
<comment type="caution">
    <text evidence="1">The sequence shown here is derived from an EMBL/GenBank/DDBJ whole genome shotgun (WGS) entry which is preliminary data.</text>
</comment>
<dbReference type="AlphaFoldDB" id="S8BEA4"/>
<proteinExistence type="predicted"/>
<sequence length="306" mass="35851">MPRPSSLKRLCLDCLPDDMETVSSLFTTPLVDFPNLEFLKLKYCGTLGLDLLLTCTESLRLRSLHIGETTELERVEELLLSFKGLKELVLEYPHEPSSVKDGIYNHRETLVKLFWRSTIQHHGSEDTSESFILKMWPGNLLMREEMDFSAYPRLLELGVCMYEVEMLDSNFKPPPNLETLYLLLTEIPPTNLLNFPNSAEIRRLSKLLLPSRDGKPPFRYLMTGFRKPFKEWPRVLELHVKDIWNIKEPFCRGRNFAYTELTDAELVRLHPRLSFPTELEAWMPWDTRRKFGVFSNTVRFCPARYS</sequence>
<dbReference type="InterPro" id="IPR032675">
    <property type="entry name" value="LRR_dom_sf"/>
</dbReference>
<evidence type="ECO:0000313" key="2">
    <source>
        <dbReference type="Proteomes" id="UP000015100"/>
    </source>
</evidence>
<evidence type="ECO:0000313" key="1">
    <source>
        <dbReference type="EMBL" id="EPS37593.1"/>
    </source>
</evidence>
<organism evidence="1 2">
    <name type="scientific">Dactylellina haptotyla (strain CBS 200.50)</name>
    <name type="common">Nematode-trapping fungus</name>
    <name type="synonym">Monacrosporium haptotylum</name>
    <dbReference type="NCBI Taxonomy" id="1284197"/>
    <lineage>
        <taxon>Eukaryota</taxon>
        <taxon>Fungi</taxon>
        <taxon>Dikarya</taxon>
        <taxon>Ascomycota</taxon>
        <taxon>Pezizomycotina</taxon>
        <taxon>Orbiliomycetes</taxon>
        <taxon>Orbiliales</taxon>
        <taxon>Orbiliaceae</taxon>
        <taxon>Dactylellina</taxon>
    </lineage>
</organism>